<proteinExistence type="predicted"/>
<evidence type="ECO:0000313" key="1">
    <source>
        <dbReference type="EMBL" id="KAJ2898608.1"/>
    </source>
</evidence>
<protein>
    <submittedName>
        <fullName evidence="1">Uncharacterized protein</fullName>
    </submittedName>
</protein>
<keyword evidence="2" id="KW-1185">Reference proteome</keyword>
<reference evidence="1" key="1">
    <citation type="submission" date="2022-07" db="EMBL/GenBank/DDBJ databases">
        <title>Draft genome sequence of Zalerion maritima ATCC 34329, a (micro)plastics degrading marine fungus.</title>
        <authorList>
            <person name="Paco A."/>
            <person name="Goncalves M.F.M."/>
            <person name="Rocha-Santos T.A.P."/>
            <person name="Alves A."/>
        </authorList>
    </citation>
    <scope>NUCLEOTIDE SEQUENCE</scope>
    <source>
        <strain evidence="1">ATCC 34329</strain>
    </source>
</reference>
<comment type="caution">
    <text evidence="1">The sequence shown here is derived from an EMBL/GenBank/DDBJ whole genome shotgun (WGS) entry which is preliminary data.</text>
</comment>
<gene>
    <name evidence="1" type="ORF">MKZ38_003805</name>
</gene>
<dbReference type="EMBL" id="JAKWBI020000224">
    <property type="protein sequence ID" value="KAJ2898608.1"/>
    <property type="molecule type" value="Genomic_DNA"/>
</dbReference>
<sequence length="193" mass="22065">MYFILTALKTVALQIVDVDVQARDHCGSKGGSIEPPHIILAHCAVHDPWTSWYAFIHHWLVGSVKSSHPASSLRLHLRQEDTRAVETRWNKPKVEAFTTQISLLWCYRDESEYAQITLCGLSPLSEFVQRAFGGNTNKPYWRTCLTSFQGRQYHPVSAALGERQNGGCRRFWHIMMERGSRSTSRKILHTGQI</sequence>
<dbReference type="AlphaFoldDB" id="A0AAD5WQ09"/>
<evidence type="ECO:0000313" key="2">
    <source>
        <dbReference type="Proteomes" id="UP001201980"/>
    </source>
</evidence>
<accession>A0AAD5WQ09</accession>
<name>A0AAD5WQ09_9PEZI</name>
<organism evidence="1 2">
    <name type="scientific">Zalerion maritima</name>
    <dbReference type="NCBI Taxonomy" id="339359"/>
    <lineage>
        <taxon>Eukaryota</taxon>
        <taxon>Fungi</taxon>
        <taxon>Dikarya</taxon>
        <taxon>Ascomycota</taxon>
        <taxon>Pezizomycotina</taxon>
        <taxon>Sordariomycetes</taxon>
        <taxon>Lulworthiomycetidae</taxon>
        <taxon>Lulworthiales</taxon>
        <taxon>Lulworthiaceae</taxon>
        <taxon>Zalerion</taxon>
    </lineage>
</organism>
<dbReference type="Proteomes" id="UP001201980">
    <property type="component" value="Unassembled WGS sequence"/>
</dbReference>